<evidence type="ECO:0000313" key="3">
    <source>
        <dbReference type="Proteomes" id="UP001500416"/>
    </source>
</evidence>
<evidence type="ECO:0000256" key="1">
    <source>
        <dbReference type="SAM" id="SignalP"/>
    </source>
</evidence>
<comment type="caution">
    <text evidence="2">The sequence shown here is derived from an EMBL/GenBank/DDBJ whole genome shotgun (WGS) entry which is preliminary data.</text>
</comment>
<dbReference type="Gene3D" id="2.30.30.40">
    <property type="entry name" value="SH3 Domains"/>
    <property type="match status" value="1"/>
</dbReference>
<organism evidence="2 3">
    <name type="scientific">Saccharothrix mutabilis subsp. mutabilis</name>
    <dbReference type="NCBI Taxonomy" id="66855"/>
    <lineage>
        <taxon>Bacteria</taxon>
        <taxon>Bacillati</taxon>
        <taxon>Actinomycetota</taxon>
        <taxon>Actinomycetes</taxon>
        <taxon>Pseudonocardiales</taxon>
        <taxon>Pseudonocardiaceae</taxon>
        <taxon>Saccharothrix</taxon>
    </lineage>
</organism>
<keyword evidence="3" id="KW-1185">Reference proteome</keyword>
<dbReference type="RefSeq" id="WP_343936355.1">
    <property type="nucleotide sequence ID" value="NZ_BAAABU010000013.1"/>
</dbReference>
<sequence>MPAAVMAVLTLSGGTATAQAAPSTTDDVTVAAVCHYTITGDPVNIRLGAGEAYPVVRVKHRGDKVTGPWPCTSYAGNPRYLWYKLHLSTGGYGYVATHLAAYNGYW</sequence>
<keyword evidence="1" id="KW-0732">Signal</keyword>
<protein>
    <recommendedName>
        <fullName evidence="4">SH3b domain-containing protein</fullName>
    </recommendedName>
</protein>
<reference evidence="2 3" key="1">
    <citation type="journal article" date="2019" name="Int. J. Syst. Evol. Microbiol.">
        <title>The Global Catalogue of Microorganisms (GCM) 10K type strain sequencing project: providing services to taxonomists for standard genome sequencing and annotation.</title>
        <authorList>
            <consortium name="The Broad Institute Genomics Platform"/>
            <consortium name="The Broad Institute Genome Sequencing Center for Infectious Disease"/>
            <person name="Wu L."/>
            <person name="Ma J."/>
        </authorList>
    </citation>
    <scope>NUCLEOTIDE SEQUENCE [LARGE SCALE GENOMIC DNA]</scope>
    <source>
        <strain evidence="2 3">JCM 3380</strain>
    </source>
</reference>
<feature type="signal peptide" evidence="1">
    <location>
        <begin position="1"/>
        <end position="20"/>
    </location>
</feature>
<evidence type="ECO:0008006" key="4">
    <source>
        <dbReference type="Google" id="ProtNLM"/>
    </source>
</evidence>
<feature type="chain" id="PRO_5047042054" description="SH3b domain-containing protein" evidence="1">
    <location>
        <begin position="21"/>
        <end position="106"/>
    </location>
</feature>
<accession>A0ABN0UBM1</accession>
<gene>
    <name evidence="2" type="ORF">GCM10010492_50490</name>
</gene>
<dbReference type="EMBL" id="BAAABU010000013">
    <property type="protein sequence ID" value="GAA0245045.1"/>
    <property type="molecule type" value="Genomic_DNA"/>
</dbReference>
<evidence type="ECO:0000313" key="2">
    <source>
        <dbReference type="EMBL" id="GAA0245045.1"/>
    </source>
</evidence>
<proteinExistence type="predicted"/>
<dbReference type="Proteomes" id="UP001500416">
    <property type="component" value="Unassembled WGS sequence"/>
</dbReference>
<name>A0ABN0UBM1_9PSEU</name>